<dbReference type="SUPFAM" id="SSF56300">
    <property type="entry name" value="Metallo-dependent phosphatases"/>
    <property type="match status" value="1"/>
</dbReference>
<dbReference type="Pfam" id="PF00149">
    <property type="entry name" value="Metallophos"/>
    <property type="match status" value="1"/>
</dbReference>
<dbReference type="Gene3D" id="3.60.21.10">
    <property type="match status" value="1"/>
</dbReference>
<name>A0A857JMT8_9ALTE</name>
<dbReference type="Proteomes" id="UP000464524">
    <property type="component" value="Chromosome"/>
</dbReference>
<dbReference type="InterPro" id="IPR029052">
    <property type="entry name" value="Metallo-depent_PP-like"/>
</dbReference>
<dbReference type="EC" id="3.1.4.53" evidence="6"/>
<dbReference type="InterPro" id="IPR004843">
    <property type="entry name" value="Calcineurin-like_PHP"/>
</dbReference>
<dbReference type="OrthoDB" id="9784378at2"/>
<keyword evidence="1" id="KW-0479">Metal-binding</keyword>
<dbReference type="PANTHER" id="PTHR42988">
    <property type="entry name" value="PHOSPHOHYDROLASE"/>
    <property type="match status" value="1"/>
</dbReference>
<keyword evidence="2 6" id="KW-0378">Hydrolase</keyword>
<comment type="similarity">
    <text evidence="4">Belongs to the cyclic nucleotide phosphodiesterase class-III family.</text>
</comment>
<dbReference type="InterPro" id="IPR050884">
    <property type="entry name" value="CNP_phosphodiesterase-III"/>
</dbReference>
<dbReference type="PANTHER" id="PTHR42988:SF2">
    <property type="entry name" value="CYCLIC NUCLEOTIDE PHOSPHODIESTERASE CBUA0032-RELATED"/>
    <property type="match status" value="1"/>
</dbReference>
<evidence type="ECO:0000256" key="1">
    <source>
        <dbReference type="ARBA" id="ARBA00022723"/>
    </source>
</evidence>
<reference evidence="6 7" key="1">
    <citation type="submission" date="2019-12" db="EMBL/GenBank/DDBJ databases">
        <title>Genome sequencing and assembly of endphytes of Porphyra tenera.</title>
        <authorList>
            <person name="Park J.M."/>
            <person name="Shin R."/>
            <person name="Jo S.H."/>
        </authorList>
    </citation>
    <scope>NUCLEOTIDE SEQUENCE [LARGE SCALE GENOMIC DNA]</scope>
    <source>
        <strain evidence="6 7">GPM4</strain>
    </source>
</reference>
<evidence type="ECO:0000313" key="7">
    <source>
        <dbReference type="Proteomes" id="UP000464524"/>
    </source>
</evidence>
<keyword evidence="7" id="KW-1185">Reference proteome</keyword>
<protein>
    <submittedName>
        <fullName evidence="6">3',5'-cyclic adenosine monophosphate phosphodiesterase CpdA</fullName>
        <ecNumber evidence="6">3.1.4.53</ecNumber>
    </submittedName>
</protein>
<dbReference type="GO" id="GO:0046872">
    <property type="term" value="F:metal ion binding"/>
    <property type="evidence" value="ECO:0007669"/>
    <property type="project" value="UniProtKB-KW"/>
</dbReference>
<dbReference type="AlphaFoldDB" id="A0A857JMT8"/>
<evidence type="ECO:0000259" key="5">
    <source>
        <dbReference type="Pfam" id="PF00149"/>
    </source>
</evidence>
<gene>
    <name evidence="6" type="ORF">FX988_02150</name>
</gene>
<accession>A0A857JMT8</accession>
<evidence type="ECO:0000256" key="3">
    <source>
        <dbReference type="ARBA" id="ARBA00023004"/>
    </source>
</evidence>
<organism evidence="6 7">
    <name type="scientific">Paraglaciecola mesophila</name>
    <dbReference type="NCBI Taxonomy" id="197222"/>
    <lineage>
        <taxon>Bacteria</taxon>
        <taxon>Pseudomonadati</taxon>
        <taxon>Pseudomonadota</taxon>
        <taxon>Gammaproteobacteria</taxon>
        <taxon>Alteromonadales</taxon>
        <taxon>Alteromonadaceae</taxon>
        <taxon>Paraglaciecola</taxon>
    </lineage>
</organism>
<dbReference type="EMBL" id="CP047656">
    <property type="protein sequence ID" value="QHJ11914.1"/>
    <property type="molecule type" value="Genomic_DNA"/>
</dbReference>
<evidence type="ECO:0000313" key="6">
    <source>
        <dbReference type="EMBL" id="QHJ11914.1"/>
    </source>
</evidence>
<evidence type="ECO:0000256" key="4">
    <source>
        <dbReference type="ARBA" id="ARBA00025742"/>
    </source>
</evidence>
<dbReference type="GO" id="GO:0004115">
    <property type="term" value="F:3',5'-cyclic-AMP phosphodiesterase activity"/>
    <property type="evidence" value="ECO:0007669"/>
    <property type="project" value="UniProtKB-EC"/>
</dbReference>
<dbReference type="RefSeq" id="WP_160179735.1">
    <property type="nucleotide sequence ID" value="NZ_CP047656.1"/>
</dbReference>
<feature type="domain" description="Calcineurin-like phosphoesterase" evidence="5">
    <location>
        <begin position="4"/>
        <end position="196"/>
    </location>
</feature>
<dbReference type="KEGG" id="pmes:FX988_02150"/>
<proteinExistence type="inferred from homology"/>
<keyword evidence="3" id="KW-0408">Iron</keyword>
<evidence type="ECO:0000256" key="2">
    <source>
        <dbReference type="ARBA" id="ARBA00022801"/>
    </source>
</evidence>
<sequence>MSYKIAQISDCHLFADKHQVGYQDINPYNSLQAVLANVASNQPDLVILSGDISAEDSADEGLASYQLFSQLWQQSQLAAPLLVIPGNHDHLEPLNTELNDSVGWPVSLNAGPCWKVHGFNTKTDDSSGEISASELAYLTEQVHLNPRLHHLLVVHHHPHACGGWMDNHPWRNSDVFLQRVAQLPQIKVVLHGHIHHARVMHSEQCIFMSAPSTCWQWANTKEFAASHEAPGYRMLELNDNGRVETRIMRI</sequence>